<gene>
    <name evidence="1" type="ORF">KD144_16125</name>
</gene>
<dbReference type="RefSeq" id="WP_212120093.1">
    <property type="nucleotide sequence ID" value="NZ_JAGTPX020000039.1"/>
</dbReference>
<dbReference type="InterPro" id="IPR009267">
    <property type="entry name" value="NTP_transf_6"/>
</dbReference>
<reference evidence="1" key="1">
    <citation type="submission" date="2021-04" db="EMBL/GenBank/DDBJ databases">
        <title>Genomic analysis of electroactive and textile dye degrading Bacillus circulans strain: DC10 isolated from constructed wetland-microbial fuel cells treating textile dye wastewaters.</title>
        <authorList>
            <person name="Patel D.U."/>
            <person name="Desai C.R."/>
        </authorList>
    </citation>
    <scope>NUCLEOTIDE SEQUENCE</scope>
    <source>
        <strain evidence="1">DC10</strain>
    </source>
</reference>
<proteinExistence type="predicted"/>
<dbReference type="EMBL" id="JAGTPX010000018">
    <property type="protein sequence ID" value="MBR8671063.1"/>
    <property type="molecule type" value="Genomic_DNA"/>
</dbReference>
<protein>
    <submittedName>
        <fullName evidence="1">Nucleotidyltransferase family protein</fullName>
    </submittedName>
</protein>
<dbReference type="Pfam" id="PF06042">
    <property type="entry name" value="NTP_transf_6"/>
    <property type="match status" value="1"/>
</dbReference>
<name>A0A941GMG2_NIACI</name>
<dbReference type="AlphaFoldDB" id="A0A941GMG2"/>
<comment type="caution">
    <text evidence="1">The sequence shown here is derived from an EMBL/GenBank/DDBJ whole genome shotgun (WGS) entry which is preliminary data.</text>
</comment>
<dbReference type="PANTHER" id="PTHR39166">
    <property type="entry name" value="BLL1166 PROTEIN"/>
    <property type="match status" value="1"/>
</dbReference>
<evidence type="ECO:0000313" key="1">
    <source>
        <dbReference type="EMBL" id="MBR8671063.1"/>
    </source>
</evidence>
<organism evidence="1">
    <name type="scientific">Niallia circulans</name>
    <name type="common">Bacillus circulans</name>
    <dbReference type="NCBI Taxonomy" id="1397"/>
    <lineage>
        <taxon>Bacteria</taxon>
        <taxon>Bacillati</taxon>
        <taxon>Bacillota</taxon>
        <taxon>Bacilli</taxon>
        <taxon>Bacillales</taxon>
        <taxon>Bacillaceae</taxon>
        <taxon>Niallia</taxon>
    </lineage>
</organism>
<dbReference type="PANTHER" id="PTHR39166:SF1">
    <property type="entry name" value="BLL1166 PROTEIN"/>
    <property type="match status" value="1"/>
</dbReference>
<sequence>MLQSEEAILHIIKNDKIMMEIIKATSTLNLPDWWICAGFIRSKIWDFLHGFNERTSIPDVDVIYFDPTRIDEKFEKELEKKLFYLMPAIPWSVKNQARMHIVNNLPPYRSSEDAISKFPETATALGVKLDNDNNLVLTAPCGIDDVINLVLKPTPYFTETNERVAIYEARIGNKNWQSIWNKLKVHPIKNSN</sequence>
<accession>A0A941GMG2</accession>